<dbReference type="AlphaFoldDB" id="A0AAP0HV98"/>
<feature type="compositionally biased region" description="Pro residues" evidence="1">
    <location>
        <begin position="32"/>
        <end position="42"/>
    </location>
</feature>
<feature type="compositionally biased region" description="Basic and acidic residues" evidence="1">
    <location>
        <begin position="281"/>
        <end position="293"/>
    </location>
</feature>
<keyword evidence="3" id="KW-1185">Reference proteome</keyword>
<accession>A0AAP0HV98</accession>
<protein>
    <submittedName>
        <fullName evidence="2">Uncharacterized protein</fullName>
    </submittedName>
</protein>
<evidence type="ECO:0000313" key="2">
    <source>
        <dbReference type="EMBL" id="KAK9097861.1"/>
    </source>
</evidence>
<feature type="region of interest" description="Disordered" evidence="1">
    <location>
        <begin position="272"/>
        <end position="298"/>
    </location>
</feature>
<gene>
    <name evidence="2" type="ORF">Syun_024906</name>
</gene>
<sequence length="340" mass="36008">MDAIFRARRSGGEGSGGKIVRGRRVREAPSPYARPPPPPPENPRWLLGFVGPATRTIASGAGRLISSLFRSDSSGSSSSSEDESSAGSSSGAFRTSLTIALGHLGMAEETLRNMSSSQQGVGEVVTAGHFWEPLSKCSDPALAKVAEAEIGSPVLVAKSYMRTRPPWGSPSLNSIGLKSPSAIWAGSPHSLGGHSFSSQFLKRKSLMDSWDALDGARRVRFKQGESIPIESSVLELERRISPASLMHEKGEVEVGIIIDDIDRMNANGALPSGQSVVISDKTQDNGGERRAGEEEVTASVANEPTVPDSVVGQPDEGNKGVLIGDKKIMMAVGYKLSREE</sequence>
<dbReference type="Proteomes" id="UP001420932">
    <property type="component" value="Unassembled WGS sequence"/>
</dbReference>
<reference evidence="2 3" key="1">
    <citation type="submission" date="2024-01" db="EMBL/GenBank/DDBJ databases">
        <title>Genome assemblies of Stephania.</title>
        <authorList>
            <person name="Yang L."/>
        </authorList>
    </citation>
    <scope>NUCLEOTIDE SEQUENCE [LARGE SCALE GENOMIC DNA]</scope>
    <source>
        <strain evidence="2">YNDBR</strain>
        <tissue evidence="2">Leaf</tissue>
    </source>
</reference>
<feature type="region of interest" description="Disordered" evidence="1">
    <location>
        <begin position="69"/>
        <end position="91"/>
    </location>
</feature>
<dbReference type="PANTHER" id="PTHR33416:SF37">
    <property type="entry name" value="OS04G0655600 PROTEIN"/>
    <property type="match status" value="1"/>
</dbReference>
<dbReference type="PANTHER" id="PTHR33416">
    <property type="entry name" value="NUCLEAR PORE COMPLEX PROTEIN NUP1"/>
    <property type="match status" value="1"/>
</dbReference>
<comment type="caution">
    <text evidence="2">The sequence shown here is derived from an EMBL/GenBank/DDBJ whole genome shotgun (WGS) entry which is preliminary data.</text>
</comment>
<dbReference type="GO" id="GO:0071763">
    <property type="term" value="P:nuclear membrane organization"/>
    <property type="evidence" value="ECO:0007669"/>
    <property type="project" value="TreeGrafter"/>
</dbReference>
<dbReference type="EMBL" id="JBBNAF010000011">
    <property type="protein sequence ID" value="KAK9097861.1"/>
    <property type="molecule type" value="Genomic_DNA"/>
</dbReference>
<dbReference type="GO" id="GO:0005635">
    <property type="term" value="C:nuclear envelope"/>
    <property type="evidence" value="ECO:0007669"/>
    <property type="project" value="TreeGrafter"/>
</dbReference>
<proteinExistence type="predicted"/>
<feature type="region of interest" description="Disordered" evidence="1">
    <location>
        <begin position="1"/>
        <end position="47"/>
    </location>
</feature>
<evidence type="ECO:0000313" key="3">
    <source>
        <dbReference type="Proteomes" id="UP001420932"/>
    </source>
</evidence>
<organism evidence="2 3">
    <name type="scientific">Stephania yunnanensis</name>
    <dbReference type="NCBI Taxonomy" id="152371"/>
    <lineage>
        <taxon>Eukaryota</taxon>
        <taxon>Viridiplantae</taxon>
        <taxon>Streptophyta</taxon>
        <taxon>Embryophyta</taxon>
        <taxon>Tracheophyta</taxon>
        <taxon>Spermatophyta</taxon>
        <taxon>Magnoliopsida</taxon>
        <taxon>Ranunculales</taxon>
        <taxon>Menispermaceae</taxon>
        <taxon>Menispermoideae</taxon>
        <taxon>Cissampelideae</taxon>
        <taxon>Stephania</taxon>
    </lineage>
</organism>
<name>A0AAP0HV98_9MAGN</name>
<evidence type="ECO:0000256" key="1">
    <source>
        <dbReference type="SAM" id="MobiDB-lite"/>
    </source>
</evidence>